<dbReference type="Proteomes" id="UP000009342">
    <property type="component" value="Unassembled WGS sequence"/>
</dbReference>
<evidence type="ECO:0000313" key="2">
    <source>
        <dbReference type="Proteomes" id="UP000009342"/>
    </source>
</evidence>
<accession>A0ABM9Q1W5</accession>
<keyword evidence="2" id="KW-1185">Reference proteome</keyword>
<dbReference type="EMBL" id="CAKZ01000003">
    <property type="protein sequence ID" value="CCJ79356.1"/>
    <property type="molecule type" value="Genomic_DNA"/>
</dbReference>
<protein>
    <submittedName>
        <fullName evidence="1">Uncharacterized protein</fullName>
    </submittedName>
</protein>
<comment type="caution">
    <text evidence="1">The sequence shown here is derived from an EMBL/GenBank/DDBJ whole genome shotgun (WGS) entry which is preliminary data.</text>
</comment>
<evidence type="ECO:0000313" key="1">
    <source>
        <dbReference type="EMBL" id="CCJ79356.1"/>
    </source>
</evidence>
<name>A0ABM9Q1W5_9ENTR</name>
<sequence>MPVVKRAFVSAMTYSAPEDYFTRRGAAVMLPANFPNEKG</sequence>
<proteinExistence type="predicted"/>
<gene>
    <name evidence="1" type="ORF">BN134_56</name>
</gene>
<reference evidence="2" key="1">
    <citation type="journal article" date="2012" name="PLoS ONE">
        <title>Comparative analysis of genome sequences covering the seven cronobacter species.</title>
        <authorList>
            <person name="Joseph S."/>
            <person name="Desai P."/>
            <person name="Ji Y."/>
            <person name="Cummings C.A."/>
            <person name="Shih R."/>
            <person name="Degoricija L."/>
            <person name="Rico A."/>
            <person name="Brzoska P."/>
            <person name="Hamby S.E."/>
            <person name="Masood N."/>
            <person name="Hariri S."/>
            <person name="Sonbol H."/>
            <person name="Chuzhanova N."/>
            <person name="McClelland M."/>
            <person name="Furtado M.R."/>
            <person name="Forsythe S.J."/>
        </authorList>
    </citation>
    <scope>NUCLEOTIDE SEQUENCE [LARGE SCALE GENOMIC DNA]</scope>
    <source>
        <strain evidence="2">1210</strain>
    </source>
</reference>
<organism evidence="1 2">
    <name type="scientific">Cronobacter dublinensis 1210</name>
    <dbReference type="NCBI Taxonomy" id="1208656"/>
    <lineage>
        <taxon>Bacteria</taxon>
        <taxon>Pseudomonadati</taxon>
        <taxon>Pseudomonadota</taxon>
        <taxon>Gammaproteobacteria</taxon>
        <taxon>Enterobacterales</taxon>
        <taxon>Enterobacteriaceae</taxon>
        <taxon>Cronobacter</taxon>
    </lineage>
</organism>